<protein>
    <submittedName>
        <fullName evidence="2">Uncharacterized protein</fullName>
    </submittedName>
</protein>
<proteinExistence type="predicted"/>
<evidence type="ECO:0000313" key="4">
    <source>
        <dbReference type="Proteomes" id="UP000439591"/>
    </source>
</evidence>
<dbReference type="RefSeq" id="WP_159268209.1">
    <property type="nucleotide sequence ID" value="NZ_CACSIK010000001.1"/>
</dbReference>
<evidence type="ECO:0000313" key="3">
    <source>
        <dbReference type="Proteomes" id="UP000435877"/>
    </source>
</evidence>
<evidence type="ECO:0000313" key="1">
    <source>
        <dbReference type="EMBL" id="CAA0088468.1"/>
    </source>
</evidence>
<name>A0A5S9NUS4_9GAMM</name>
<organism evidence="2 4">
    <name type="scientific">Zhongshania aliphaticivorans</name>
    <dbReference type="NCBI Taxonomy" id="1470434"/>
    <lineage>
        <taxon>Bacteria</taxon>
        <taxon>Pseudomonadati</taxon>
        <taxon>Pseudomonadota</taxon>
        <taxon>Gammaproteobacteria</taxon>
        <taxon>Cellvibrionales</taxon>
        <taxon>Spongiibacteraceae</taxon>
        <taxon>Zhongshania</taxon>
    </lineage>
</organism>
<accession>A0A5S9NUS4</accession>
<dbReference type="Proteomes" id="UP000439591">
    <property type="component" value="Unassembled WGS sequence"/>
</dbReference>
<dbReference type="AlphaFoldDB" id="A0A5S9NUS4"/>
<sequence length="58" mass="6900">MKNSDEIEYLKLPDWLIPESRVTEMGAIVWHLSLFQSWVDVRCPLLRVQNRWSDVLDA</sequence>
<dbReference type="EMBL" id="CACSIK010000001">
    <property type="protein sequence ID" value="CAA0088468.1"/>
    <property type="molecule type" value="Genomic_DNA"/>
</dbReference>
<dbReference type="Proteomes" id="UP000435877">
    <property type="component" value="Unassembled WGS sequence"/>
</dbReference>
<dbReference type="EMBL" id="CACSIM010000002">
    <property type="protein sequence ID" value="CAA0094443.1"/>
    <property type="molecule type" value="Genomic_DNA"/>
</dbReference>
<keyword evidence="3" id="KW-1185">Reference proteome</keyword>
<reference evidence="3 4" key="1">
    <citation type="submission" date="2019-11" db="EMBL/GenBank/DDBJ databases">
        <authorList>
            <person name="Holert J."/>
        </authorList>
    </citation>
    <scope>NUCLEOTIDE SEQUENCE [LARGE SCALE GENOMIC DNA]</scope>
    <source>
        <strain evidence="2">BC3_2A</strain>
        <strain evidence="1">SB11_1A</strain>
    </source>
</reference>
<gene>
    <name evidence="1" type="ORF">IHBHHGIJ_01547</name>
    <name evidence="2" type="ORF">KFEGEMFD_01149</name>
</gene>
<evidence type="ECO:0000313" key="2">
    <source>
        <dbReference type="EMBL" id="CAA0094443.1"/>
    </source>
</evidence>